<protein>
    <submittedName>
        <fullName evidence="2">Uncharacterized protein</fullName>
    </submittedName>
</protein>
<keyword evidence="1" id="KW-1133">Transmembrane helix</keyword>
<name>A0A1F5PKJ7_9BACT</name>
<dbReference type="EMBL" id="MFEY01000006">
    <property type="protein sequence ID" value="OGE90468.1"/>
    <property type="molecule type" value="Genomic_DNA"/>
</dbReference>
<feature type="transmembrane region" description="Helical" evidence="1">
    <location>
        <begin position="14"/>
        <end position="34"/>
    </location>
</feature>
<evidence type="ECO:0000313" key="3">
    <source>
        <dbReference type="Proteomes" id="UP000177682"/>
    </source>
</evidence>
<keyword evidence="1" id="KW-0812">Transmembrane</keyword>
<dbReference type="AlphaFoldDB" id="A0A1F5PKJ7"/>
<comment type="caution">
    <text evidence="2">The sequence shown here is derived from an EMBL/GenBank/DDBJ whole genome shotgun (WGS) entry which is preliminary data.</text>
</comment>
<gene>
    <name evidence="2" type="ORF">A3E29_04975</name>
</gene>
<reference evidence="2 3" key="1">
    <citation type="journal article" date="2016" name="Nat. Commun.">
        <title>Thousands of microbial genomes shed light on interconnected biogeochemical processes in an aquifer system.</title>
        <authorList>
            <person name="Anantharaman K."/>
            <person name="Brown C.T."/>
            <person name="Hug L.A."/>
            <person name="Sharon I."/>
            <person name="Castelle C.J."/>
            <person name="Probst A.J."/>
            <person name="Thomas B.C."/>
            <person name="Singh A."/>
            <person name="Wilkins M.J."/>
            <person name="Karaoz U."/>
            <person name="Brodie E.L."/>
            <person name="Williams K.H."/>
            <person name="Hubbard S.S."/>
            <person name="Banfield J.F."/>
        </authorList>
    </citation>
    <scope>NUCLEOTIDE SEQUENCE [LARGE SCALE GENOMIC DNA]</scope>
</reference>
<accession>A0A1F5PKJ7</accession>
<proteinExistence type="predicted"/>
<sequence length="138" mass="15645">MEDLMDDVRAIREISAWIFWPLVALTLAAMFALVRMFSKYSASKQAVCREGRFLAKRMSEAARYFLKKVQAAPLGVKLKLVTADENRKGAILLILRSHPDYQLAGQLHKLELIGLEFQDLPLPGVNPEEICAYLRLLV</sequence>
<evidence type="ECO:0000256" key="1">
    <source>
        <dbReference type="SAM" id="Phobius"/>
    </source>
</evidence>
<keyword evidence="1" id="KW-0472">Membrane</keyword>
<evidence type="ECO:0000313" key="2">
    <source>
        <dbReference type="EMBL" id="OGE90468.1"/>
    </source>
</evidence>
<dbReference type="Proteomes" id="UP000177682">
    <property type="component" value="Unassembled WGS sequence"/>
</dbReference>
<organism evidence="2 3">
    <name type="scientific">Candidatus Doudnabacteria bacterium RIFCSPHIGHO2_12_FULL_48_16</name>
    <dbReference type="NCBI Taxonomy" id="1817838"/>
    <lineage>
        <taxon>Bacteria</taxon>
        <taxon>Candidatus Doudnaibacteriota</taxon>
    </lineage>
</organism>